<dbReference type="EMBL" id="JAJJMO010000001">
    <property type="protein sequence ID" value="MCC9070166.1"/>
    <property type="molecule type" value="Genomic_DNA"/>
</dbReference>
<evidence type="ECO:0000313" key="2">
    <source>
        <dbReference type="Proteomes" id="UP001430919"/>
    </source>
</evidence>
<name>A0ABS8MPN5_9FLAO</name>
<reference evidence="1" key="1">
    <citation type="submission" date="2021-11" db="EMBL/GenBank/DDBJ databases">
        <title>Description of novel Flavobacterium species.</title>
        <authorList>
            <person name="Saticioglu I.B."/>
            <person name="Ay H."/>
            <person name="Altun S."/>
            <person name="Duman M."/>
        </authorList>
    </citation>
    <scope>NUCLEOTIDE SEQUENCE</scope>
    <source>
        <strain evidence="1">F-65</strain>
    </source>
</reference>
<dbReference type="Proteomes" id="UP001430919">
    <property type="component" value="Unassembled WGS sequence"/>
</dbReference>
<evidence type="ECO:0008006" key="3">
    <source>
        <dbReference type="Google" id="ProtNLM"/>
    </source>
</evidence>
<evidence type="ECO:0000313" key="1">
    <source>
        <dbReference type="EMBL" id="MCC9070166.1"/>
    </source>
</evidence>
<organism evidence="1 2">
    <name type="scientific">Flavobacterium pisciphilum</name>
    <dbReference type="NCBI Taxonomy" id="2893755"/>
    <lineage>
        <taxon>Bacteria</taxon>
        <taxon>Pseudomonadati</taxon>
        <taxon>Bacteroidota</taxon>
        <taxon>Flavobacteriia</taxon>
        <taxon>Flavobacteriales</taxon>
        <taxon>Flavobacteriaceae</taxon>
        <taxon>Flavobacterium</taxon>
    </lineage>
</organism>
<comment type="caution">
    <text evidence="1">The sequence shown here is derived from an EMBL/GenBank/DDBJ whole genome shotgun (WGS) entry which is preliminary data.</text>
</comment>
<protein>
    <recommendedName>
        <fullName evidence="3">Lipoprotein</fullName>
    </recommendedName>
</protein>
<dbReference type="RefSeq" id="WP_229986917.1">
    <property type="nucleotide sequence ID" value="NZ_JAJJMO010000001.1"/>
</dbReference>
<gene>
    <name evidence="1" type="ORF">LNQ49_00910</name>
</gene>
<proteinExistence type="predicted"/>
<accession>A0ABS8MPN5</accession>
<keyword evidence="2" id="KW-1185">Reference proteome</keyword>
<sequence length="116" mass="13416">MRHNFLLCICLSFFSCGPSYNCDASAESYRSDECILIVERIPRDIDNIFDYRGINPITKKGCDCNSNRSGKWWSLYSDHIEIGDTIIKKKGELIFSIHKKDTVLSFNFECDGKIYK</sequence>
<dbReference type="PROSITE" id="PS51257">
    <property type="entry name" value="PROKAR_LIPOPROTEIN"/>
    <property type="match status" value="1"/>
</dbReference>